<evidence type="ECO:0000256" key="9">
    <source>
        <dbReference type="ARBA" id="ARBA00022833"/>
    </source>
</evidence>
<dbReference type="InterPro" id="IPR001763">
    <property type="entry name" value="Rhodanese-like_dom"/>
</dbReference>
<evidence type="ECO:0000256" key="14">
    <source>
        <dbReference type="ARBA" id="ARBA00023235"/>
    </source>
</evidence>
<evidence type="ECO:0000259" key="18">
    <source>
        <dbReference type="PROSITE" id="PS50967"/>
    </source>
</evidence>
<evidence type="ECO:0000256" key="1">
    <source>
        <dbReference type="ARBA" id="ARBA00001946"/>
    </source>
</evidence>
<dbReference type="Pfam" id="PF00270">
    <property type="entry name" value="DEAD"/>
    <property type="match status" value="1"/>
</dbReference>
<dbReference type="SMART" id="SM00341">
    <property type="entry name" value="HRDC"/>
    <property type="match status" value="1"/>
</dbReference>
<dbReference type="Gene3D" id="1.10.150.80">
    <property type="entry name" value="HRDC domain"/>
    <property type="match status" value="2"/>
</dbReference>
<evidence type="ECO:0000256" key="8">
    <source>
        <dbReference type="ARBA" id="ARBA00022806"/>
    </source>
</evidence>
<evidence type="ECO:0000256" key="16">
    <source>
        <dbReference type="NCBIfam" id="TIGR01389"/>
    </source>
</evidence>
<dbReference type="RefSeq" id="WP_263719615.1">
    <property type="nucleotide sequence ID" value="NZ_JAOWLA010000001.1"/>
</dbReference>
<feature type="domain" description="Helicase ATP-binding" evidence="19">
    <location>
        <begin position="25"/>
        <end position="192"/>
    </location>
</feature>
<dbReference type="InterPro" id="IPR018982">
    <property type="entry name" value="RQC_domain"/>
</dbReference>
<dbReference type="SMART" id="SM00487">
    <property type="entry name" value="DEXDc"/>
    <property type="match status" value="1"/>
</dbReference>
<proteinExistence type="inferred from homology"/>
<evidence type="ECO:0000259" key="20">
    <source>
        <dbReference type="PROSITE" id="PS51194"/>
    </source>
</evidence>
<accession>A0ABT2YWF5</accession>
<reference evidence="21 22" key="1">
    <citation type="submission" date="2022-10" db="EMBL/GenBank/DDBJ databases">
        <title>Defluviimonas sp. nov., isolated from ocean surface water.</title>
        <authorList>
            <person name="He W."/>
            <person name="Wang L."/>
            <person name="Zhang D.-F."/>
        </authorList>
    </citation>
    <scope>NUCLEOTIDE SEQUENCE [LARGE SCALE GENOMIC DNA]</scope>
    <source>
        <strain evidence="21 22">WL0075</strain>
    </source>
</reference>
<dbReference type="PROSITE" id="PS50206">
    <property type="entry name" value="RHODANESE_3"/>
    <property type="match status" value="1"/>
</dbReference>
<feature type="domain" description="Rhodanese" evidence="17">
    <location>
        <begin position="216"/>
        <end position="263"/>
    </location>
</feature>
<gene>
    <name evidence="21" type="primary">recQ</name>
    <name evidence="21" type="ORF">OE647_00435</name>
</gene>
<dbReference type="InterPro" id="IPR027417">
    <property type="entry name" value="P-loop_NTPase"/>
</dbReference>
<dbReference type="InterPro" id="IPR004589">
    <property type="entry name" value="DNA_helicase_ATP-dep_RecQ"/>
</dbReference>
<keyword evidence="13" id="KW-0234">DNA repair</keyword>
<keyword evidence="14" id="KW-0413">Isomerase</keyword>
<dbReference type="GO" id="GO:0003678">
    <property type="term" value="F:DNA helicase activity"/>
    <property type="evidence" value="ECO:0007669"/>
    <property type="project" value="UniProtKB-EC"/>
</dbReference>
<dbReference type="InterPro" id="IPR010997">
    <property type="entry name" value="HRDC-like_sf"/>
</dbReference>
<evidence type="ECO:0000256" key="15">
    <source>
        <dbReference type="ARBA" id="ARBA00034617"/>
    </source>
</evidence>
<feature type="domain" description="Helicase C-terminal" evidence="20">
    <location>
        <begin position="214"/>
        <end position="364"/>
    </location>
</feature>
<keyword evidence="12" id="KW-0233">DNA recombination</keyword>
<dbReference type="PANTHER" id="PTHR13710:SF105">
    <property type="entry name" value="ATP-DEPENDENT DNA HELICASE Q1"/>
    <property type="match status" value="1"/>
</dbReference>
<dbReference type="CDD" id="cd17920">
    <property type="entry name" value="DEXHc_RecQ"/>
    <property type="match status" value="1"/>
</dbReference>
<keyword evidence="5" id="KW-0547">Nucleotide-binding</keyword>
<dbReference type="Proteomes" id="UP001652503">
    <property type="component" value="Unassembled WGS sequence"/>
</dbReference>
<keyword evidence="4" id="KW-0479">Metal-binding</keyword>
<dbReference type="InterPro" id="IPR014001">
    <property type="entry name" value="Helicase_ATP-bd"/>
</dbReference>
<dbReference type="InterPro" id="IPR011545">
    <property type="entry name" value="DEAD/DEAH_box_helicase_dom"/>
</dbReference>
<dbReference type="InterPro" id="IPR036388">
    <property type="entry name" value="WH-like_DNA-bd_sf"/>
</dbReference>
<sequence>MQRAEEILSSVFGFSGFRPGQAEIVEAVAAGRNTLAIMPTGGGKSLCYQLPALLGDGVTVVISPLIALMRDQVRALRETGVEAGALTSGNTEAETEEVFAALDDGRLKLLYMAPERLASGGTLPLLRRIGTRLIAVDEAHCVSQWGHDFRPDYLRIGELRRALGVPLAAFTATADEETRAEIVTRLFDGTSPETFLRGFDRPNIHLAFAVKNQPRRQILDFAAARRGQSGIVYCGTRAKTETLAQALREAGHVACHYHGGMEPDDRREVEARFQREDGLIVVATVAFGMGIDKPDIRWVAHADLPKSIEAYYQEIGRAGRDGAPAETLTLYGPDDIRLRRAQIDEGLAPPERKAADHARLNALLGLAEATCCRRRRLLSYFGEEAEPCGACDLCDSPPDLFDGTEAVRKALSAVLRSGESFGAGHLIDILTGQATDKVRERGHDALPTFGVGRDRGKAEWQAIFRQMLGHDLVRPDPERHGALRMTDAARPILRGEAGITLRRDTIRAPSGPVARALVSEEDAPLLSALKAKRRALAEVARVPAYVIFPDRTLIEMAERRPETLDAMARISGVGAKKLESYGRAFLEVITGAPDAAPHPARRRMAGRAEGGVFDRLMMAQQDLSRGTDGTGKFLTCNPATLARIAESRPRTRDELERIGGMGAQKADRFAEAFLAVLWDG</sequence>
<evidence type="ECO:0000259" key="17">
    <source>
        <dbReference type="PROSITE" id="PS50206"/>
    </source>
</evidence>
<dbReference type="SUPFAM" id="SSF47819">
    <property type="entry name" value="HRDC-like"/>
    <property type="match status" value="2"/>
</dbReference>
<evidence type="ECO:0000256" key="11">
    <source>
        <dbReference type="ARBA" id="ARBA00023125"/>
    </source>
</evidence>
<dbReference type="Pfam" id="PF16124">
    <property type="entry name" value="RecQ_Zn_bind"/>
    <property type="match status" value="1"/>
</dbReference>
<evidence type="ECO:0000256" key="5">
    <source>
        <dbReference type="ARBA" id="ARBA00022741"/>
    </source>
</evidence>
<keyword evidence="22" id="KW-1185">Reference proteome</keyword>
<evidence type="ECO:0000256" key="13">
    <source>
        <dbReference type="ARBA" id="ARBA00023204"/>
    </source>
</evidence>
<dbReference type="Gene3D" id="3.40.50.300">
    <property type="entry name" value="P-loop containing nucleotide triphosphate hydrolases"/>
    <property type="match status" value="2"/>
</dbReference>
<dbReference type="SUPFAM" id="SSF52540">
    <property type="entry name" value="P-loop containing nucleoside triphosphate hydrolases"/>
    <property type="match status" value="1"/>
</dbReference>
<organism evidence="21 22">
    <name type="scientific">Albidovulum sediminicola</name>
    <dbReference type="NCBI Taxonomy" id="2984331"/>
    <lineage>
        <taxon>Bacteria</taxon>
        <taxon>Pseudomonadati</taxon>
        <taxon>Pseudomonadota</taxon>
        <taxon>Alphaproteobacteria</taxon>
        <taxon>Rhodobacterales</taxon>
        <taxon>Paracoccaceae</taxon>
        <taxon>Albidovulum</taxon>
    </lineage>
</organism>
<evidence type="ECO:0000256" key="2">
    <source>
        <dbReference type="ARBA" id="ARBA00001947"/>
    </source>
</evidence>
<protein>
    <recommendedName>
        <fullName evidence="16">DNA helicase RecQ</fullName>
        <ecNumber evidence="16">5.6.2.4</ecNumber>
    </recommendedName>
</protein>
<keyword evidence="11" id="KW-0238">DNA-binding</keyword>
<dbReference type="PROSITE" id="PS50967">
    <property type="entry name" value="HRDC"/>
    <property type="match status" value="2"/>
</dbReference>
<dbReference type="SMART" id="SM00490">
    <property type="entry name" value="HELICc"/>
    <property type="match status" value="1"/>
</dbReference>
<keyword evidence="10" id="KW-0067">ATP-binding</keyword>
<evidence type="ECO:0000256" key="3">
    <source>
        <dbReference type="ARBA" id="ARBA00005446"/>
    </source>
</evidence>
<keyword evidence="6" id="KW-0227">DNA damage</keyword>
<keyword evidence="8 21" id="KW-0347">Helicase</keyword>
<evidence type="ECO:0000256" key="12">
    <source>
        <dbReference type="ARBA" id="ARBA00023172"/>
    </source>
</evidence>
<dbReference type="CDD" id="cd18794">
    <property type="entry name" value="SF2_C_RecQ"/>
    <property type="match status" value="1"/>
</dbReference>
<dbReference type="PROSITE" id="PS51192">
    <property type="entry name" value="HELICASE_ATP_BIND_1"/>
    <property type="match status" value="1"/>
</dbReference>
<keyword evidence="9" id="KW-0862">Zinc</keyword>
<comment type="catalytic activity">
    <reaction evidence="15">
        <text>Couples ATP hydrolysis with the unwinding of duplex DNA by translocating in the 3'-5' direction.</text>
        <dbReference type="EC" id="5.6.2.4"/>
    </reaction>
</comment>
<dbReference type="InterPro" id="IPR001650">
    <property type="entry name" value="Helicase_C-like"/>
</dbReference>
<dbReference type="Pfam" id="PF00570">
    <property type="entry name" value="HRDC"/>
    <property type="match status" value="2"/>
</dbReference>
<dbReference type="NCBIfam" id="TIGR00614">
    <property type="entry name" value="recQ_fam"/>
    <property type="match status" value="1"/>
</dbReference>
<name>A0ABT2YWF5_9RHOB</name>
<evidence type="ECO:0000256" key="4">
    <source>
        <dbReference type="ARBA" id="ARBA00022723"/>
    </source>
</evidence>
<evidence type="ECO:0000256" key="10">
    <source>
        <dbReference type="ARBA" id="ARBA00022840"/>
    </source>
</evidence>
<dbReference type="Pfam" id="PF09382">
    <property type="entry name" value="RQC"/>
    <property type="match status" value="1"/>
</dbReference>
<dbReference type="NCBIfam" id="TIGR01389">
    <property type="entry name" value="recQ"/>
    <property type="match status" value="1"/>
</dbReference>
<dbReference type="InterPro" id="IPR044876">
    <property type="entry name" value="HRDC_dom_sf"/>
</dbReference>
<dbReference type="InterPro" id="IPR036390">
    <property type="entry name" value="WH_DNA-bd_sf"/>
</dbReference>
<dbReference type="SMART" id="SM00956">
    <property type="entry name" value="RQC"/>
    <property type="match status" value="1"/>
</dbReference>
<dbReference type="GO" id="GO:0016787">
    <property type="term" value="F:hydrolase activity"/>
    <property type="evidence" value="ECO:0007669"/>
    <property type="project" value="UniProtKB-KW"/>
</dbReference>
<dbReference type="Pfam" id="PF00271">
    <property type="entry name" value="Helicase_C"/>
    <property type="match status" value="1"/>
</dbReference>
<comment type="cofactor">
    <cofactor evidence="1">
        <name>Mg(2+)</name>
        <dbReference type="ChEBI" id="CHEBI:18420"/>
    </cofactor>
</comment>
<evidence type="ECO:0000313" key="21">
    <source>
        <dbReference type="EMBL" id="MCV2863198.1"/>
    </source>
</evidence>
<dbReference type="Gene3D" id="1.10.10.10">
    <property type="entry name" value="Winged helix-like DNA-binding domain superfamily/Winged helix DNA-binding domain"/>
    <property type="match status" value="1"/>
</dbReference>
<evidence type="ECO:0000259" key="19">
    <source>
        <dbReference type="PROSITE" id="PS51192"/>
    </source>
</evidence>
<comment type="cofactor">
    <cofactor evidence="2">
        <name>Zn(2+)</name>
        <dbReference type="ChEBI" id="CHEBI:29105"/>
    </cofactor>
</comment>
<comment type="caution">
    <text evidence="21">The sequence shown here is derived from an EMBL/GenBank/DDBJ whole genome shotgun (WGS) entry which is preliminary data.</text>
</comment>
<evidence type="ECO:0000313" key="22">
    <source>
        <dbReference type="Proteomes" id="UP001652503"/>
    </source>
</evidence>
<dbReference type="EMBL" id="JAOWLA010000001">
    <property type="protein sequence ID" value="MCV2863198.1"/>
    <property type="molecule type" value="Genomic_DNA"/>
</dbReference>
<dbReference type="PANTHER" id="PTHR13710">
    <property type="entry name" value="DNA HELICASE RECQ FAMILY MEMBER"/>
    <property type="match status" value="1"/>
</dbReference>
<dbReference type="InterPro" id="IPR032284">
    <property type="entry name" value="RecQ_Zn-bd"/>
</dbReference>
<dbReference type="SUPFAM" id="SSF46785">
    <property type="entry name" value="Winged helix' DNA-binding domain"/>
    <property type="match status" value="1"/>
</dbReference>
<dbReference type="PROSITE" id="PS51194">
    <property type="entry name" value="HELICASE_CTER"/>
    <property type="match status" value="1"/>
</dbReference>
<dbReference type="EC" id="5.6.2.4" evidence="16"/>
<dbReference type="InterPro" id="IPR002121">
    <property type="entry name" value="HRDC_dom"/>
</dbReference>
<feature type="domain" description="HRDC" evidence="18">
    <location>
        <begin position="606"/>
        <end position="680"/>
    </location>
</feature>
<evidence type="ECO:0000256" key="6">
    <source>
        <dbReference type="ARBA" id="ARBA00022763"/>
    </source>
</evidence>
<dbReference type="InterPro" id="IPR006293">
    <property type="entry name" value="DNA_helicase_ATP-dep_RecQ_bac"/>
</dbReference>
<comment type="similarity">
    <text evidence="3">Belongs to the helicase family. RecQ subfamily.</text>
</comment>
<evidence type="ECO:0000256" key="7">
    <source>
        <dbReference type="ARBA" id="ARBA00022801"/>
    </source>
</evidence>
<keyword evidence="7 21" id="KW-0378">Hydrolase</keyword>
<feature type="domain" description="HRDC" evidence="18">
    <location>
        <begin position="519"/>
        <end position="599"/>
    </location>
</feature>